<dbReference type="HAMAP" id="MF_00104">
    <property type="entry name" value="RNase_III"/>
    <property type="match status" value="1"/>
</dbReference>
<keyword evidence="7 8" id="KW-0694">RNA-binding</keyword>
<dbReference type="GO" id="GO:0004525">
    <property type="term" value="F:ribonuclease III activity"/>
    <property type="evidence" value="ECO:0007669"/>
    <property type="project" value="UniProtKB-EC"/>
</dbReference>
<gene>
    <name evidence="8 11" type="primary">rnc</name>
    <name evidence="11" type="ORF">MOX91_07025</name>
</gene>
<comment type="cofactor">
    <cofactor evidence="8">
        <name>Mg(2+)</name>
        <dbReference type="ChEBI" id="CHEBI:18420"/>
    </cofactor>
</comment>
<dbReference type="Pfam" id="PF00035">
    <property type="entry name" value="dsrm"/>
    <property type="match status" value="1"/>
</dbReference>
<organism evidence="11 12">
    <name type="scientific">Intestinicryptomonas porci</name>
    <dbReference type="NCBI Taxonomy" id="2926320"/>
    <lineage>
        <taxon>Bacteria</taxon>
        <taxon>Pseudomonadati</taxon>
        <taxon>Verrucomicrobiota</taxon>
        <taxon>Opitutia</taxon>
        <taxon>Opitutales</taxon>
        <taxon>Intestinicryptomonaceae</taxon>
        <taxon>Intestinicryptomonas</taxon>
    </lineage>
</organism>
<feature type="active site" evidence="8">
    <location>
        <position position="81"/>
    </location>
</feature>
<protein>
    <recommendedName>
        <fullName evidence="8">Ribonuclease 3</fullName>
        <ecNumber evidence="8">3.1.26.3</ecNumber>
    </recommendedName>
    <alternativeName>
        <fullName evidence="8">Ribonuclease III</fullName>
        <shortName evidence="8">RNase III</shortName>
    </alternativeName>
</protein>
<evidence type="ECO:0000256" key="2">
    <source>
        <dbReference type="ARBA" id="ARBA00010183"/>
    </source>
</evidence>
<dbReference type="PROSITE" id="PS50137">
    <property type="entry name" value="DS_RBD"/>
    <property type="match status" value="1"/>
</dbReference>
<proteinExistence type="inferred from homology"/>
<keyword evidence="3 8" id="KW-0507">mRNA processing</keyword>
<evidence type="ECO:0000256" key="5">
    <source>
        <dbReference type="ARBA" id="ARBA00022759"/>
    </source>
</evidence>
<comment type="similarity">
    <text evidence="2">Belongs to the ribonuclease III family.</text>
</comment>
<comment type="subunit">
    <text evidence="8">Homodimer.</text>
</comment>
<keyword evidence="8" id="KW-0699">rRNA-binding</keyword>
<feature type="binding site" evidence="8">
    <location>
        <position position="148"/>
    </location>
    <ligand>
        <name>Mg(2+)</name>
        <dbReference type="ChEBI" id="CHEBI:18420"/>
    </ligand>
</feature>
<keyword evidence="4 8" id="KW-0540">Nuclease</keyword>
<keyword evidence="8" id="KW-0819">tRNA processing</keyword>
<dbReference type="PROSITE" id="PS50096">
    <property type="entry name" value="IQ"/>
    <property type="match status" value="1"/>
</dbReference>
<evidence type="ECO:0000256" key="4">
    <source>
        <dbReference type="ARBA" id="ARBA00022722"/>
    </source>
</evidence>
<name>A0ABU4WHA1_9BACT</name>
<sequence>MITLRGYIKGLMKRRAVRKGLKKRKKILSQKAIEQFSSLEKNIGYIFNDKSLLKLALTHPSSVNSAHSRILSNQRLEFLGDAVLQTIISDLVYHNLDDKQEGDLTRARIAMTHGKFLAKLAEGLSIPENLILPKKLAHLREVSSAKEDAFESVVGAIYLDAGFEQTKRIVLSWYEAETLDVGEMVTTQNPKGKLQELAAKKSMTVKYRLASQTGPDHNKKFEMEVLIDDAVYGSATASSKKEAETKAAQIALEKFA</sequence>
<feature type="domain" description="RNase III" evidence="10">
    <location>
        <begin position="36"/>
        <end position="162"/>
    </location>
</feature>
<keyword evidence="8" id="KW-0479">Metal-binding</keyword>
<dbReference type="RefSeq" id="WP_370397379.1">
    <property type="nucleotide sequence ID" value="NZ_JALBUT010000007.1"/>
</dbReference>
<comment type="subcellular location">
    <subcellularLocation>
        <location evidence="8">Cytoplasm</location>
    </subcellularLocation>
</comment>
<dbReference type="CDD" id="cd10845">
    <property type="entry name" value="DSRM_RNAse_III_family"/>
    <property type="match status" value="1"/>
</dbReference>
<dbReference type="SMART" id="SM00535">
    <property type="entry name" value="RIBOc"/>
    <property type="match status" value="1"/>
</dbReference>
<evidence type="ECO:0000256" key="8">
    <source>
        <dbReference type="HAMAP-Rule" id="MF_00104"/>
    </source>
</evidence>
<dbReference type="Gene3D" id="1.10.1520.10">
    <property type="entry name" value="Ribonuclease III domain"/>
    <property type="match status" value="1"/>
</dbReference>
<dbReference type="InterPro" id="IPR000999">
    <property type="entry name" value="RNase_III_dom"/>
</dbReference>
<keyword evidence="8" id="KW-0963">Cytoplasm</keyword>
<keyword evidence="8" id="KW-0460">Magnesium</keyword>
<feature type="binding site" evidence="8">
    <location>
        <position position="77"/>
    </location>
    <ligand>
        <name>Mg(2+)</name>
        <dbReference type="ChEBI" id="CHEBI:18420"/>
    </ligand>
</feature>
<feature type="binding site" evidence="8">
    <location>
        <position position="151"/>
    </location>
    <ligand>
        <name>Mg(2+)</name>
        <dbReference type="ChEBI" id="CHEBI:18420"/>
    </ligand>
</feature>
<dbReference type="Gene3D" id="3.30.160.20">
    <property type="match status" value="1"/>
</dbReference>
<dbReference type="PANTHER" id="PTHR11207:SF0">
    <property type="entry name" value="RIBONUCLEASE 3"/>
    <property type="match status" value="1"/>
</dbReference>
<accession>A0ABU4WHA1</accession>
<evidence type="ECO:0000256" key="6">
    <source>
        <dbReference type="ARBA" id="ARBA00022801"/>
    </source>
</evidence>
<evidence type="ECO:0000259" key="9">
    <source>
        <dbReference type="PROSITE" id="PS50137"/>
    </source>
</evidence>
<dbReference type="InterPro" id="IPR011907">
    <property type="entry name" value="RNase_III"/>
</dbReference>
<feature type="active site" evidence="8">
    <location>
        <position position="151"/>
    </location>
</feature>
<feature type="domain" description="DRBM" evidence="9">
    <location>
        <begin position="189"/>
        <end position="256"/>
    </location>
</feature>
<dbReference type="NCBIfam" id="TIGR02191">
    <property type="entry name" value="RNaseIII"/>
    <property type="match status" value="1"/>
</dbReference>
<comment type="caution">
    <text evidence="11">The sequence shown here is derived from an EMBL/GenBank/DDBJ whole genome shotgun (WGS) entry which is preliminary data.</text>
</comment>
<dbReference type="PANTHER" id="PTHR11207">
    <property type="entry name" value="RIBONUCLEASE III"/>
    <property type="match status" value="1"/>
</dbReference>
<dbReference type="PROSITE" id="PS00517">
    <property type="entry name" value="RNASE_3_1"/>
    <property type="match status" value="1"/>
</dbReference>
<comment type="catalytic activity">
    <reaction evidence="1 8">
        <text>Endonucleolytic cleavage to 5'-phosphomonoester.</text>
        <dbReference type="EC" id="3.1.26.3"/>
    </reaction>
</comment>
<dbReference type="SUPFAM" id="SSF54768">
    <property type="entry name" value="dsRNA-binding domain-like"/>
    <property type="match status" value="1"/>
</dbReference>
<evidence type="ECO:0000256" key="3">
    <source>
        <dbReference type="ARBA" id="ARBA00022664"/>
    </source>
</evidence>
<evidence type="ECO:0000256" key="7">
    <source>
        <dbReference type="ARBA" id="ARBA00022884"/>
    </source>
</evidence>
<keyword evidence="12" id="KW-1185">Reference proteome</keyword>
<dbReference type="SUPFAM" id="SSF69065">
    <property type="entry name" value="RNase III domain-like"/>
    <property type="match status" value="1"/>
</dbReference>
<comment type="function">
    <text evidence="8">Digests double-stranded RNA. Involved in the processing of primary rRNA transcript to yield the immediate precursors to the large and small rRNAs (23S and 16S). Processes some mRNAs, and tRNAs when they are encoded in the rRNA operon. Processes pre-crRNA and tracrRNA of type II CRISPR loci if present in the organism.</text>
</comment>
<dbReference type="EMBL" id="JALBUT010000007">
    <property type="protein sequence ID" value="MDX8415926.1"/>
    <property type="molecule type" value="Genomic_DNA"/>
</dbReference>
<keyword evidence="5 8" id="KW-0255">Endonuclease</keyword>
<dbReference type="InterPro" id="IPR014720">
    <property type="entry name" value="dsRBD_dom"/>
</dbReference>
<dbReference type="CDD" id="cd00593">
    <property type="entry name" value="RIBOc"/>
    <property type="match status" value="1"/>
</dbReference>
<keyword evidence="8" id="KW-0698">rRNA processing</keyword>
<dbReference type="PROSITE" id="PS50142">
    <property type="entry name" value="RNASE_3_2"/>
    <property type="match status" value="1"/>
</dbReference>
<dbReference type="EC" id="3.1.26.3" evidence="8"/>
<dbReference type="SMART" id="SM00358">
    <property type="entry name" value="DSRM"/>
    <property type="match status" value="1"/>
</dbReference>
<reference evidence="11 12" key="1">
    <citation type="submission" date="2022-03" db="EMBL/GenBank/DDBJ databases">
        <title>Novel taxa within the pig intestine.</title>
        <authorList>
            <person name="Wylensek D."/>
            <person name="Bishof K."/>
            <person name="Afrizal A."/>
            <person name="Clavel T."/>
        </authorList>
    </citation>
    <scope>NUCLEOTIDE SEQUENCE [LARGE SCALE GENOMIC DNA]</scope>
    <source>
        <strain evidence="11 12">CLA-KB-P66</strain>
    </source>
</reference>
<dbReference type="Proteomes" id="UP001275932">
    <property type="component" value="Unassembled WGS sequence"/>
</dbReference>
<evidence type="ECO:0000313" key="11">
    <source>
        <dbReference type="EMBL" id="MDX8415926.1"/>
    </source>
</evidence>
<dbReference type="InterPro" id="IPR036389">
    <property type="entry name" value="RNase_III_sf"/>
</dbReference>
<evidence type="ECO:0000256" key="1">
    <source>
        <dbReference type="ARBA" id="ARBA00000109"/>
    </source>
</evidence>
<evidence type="ECO:0000313" key="12">
    <source>
        <dbReference type="Proteomes" id="UP001275932"/>
    </source>
</evidence>
<evidence type="ECO:0000259" key="10">
    <source>
        <dbReference type="PROSITE" id="PS50142"/>
    </source>
</evidence>
<dbReference type="Pfam" id="PF14622">
    <property type="entry name" value="Ribonucleas_3_3"/>
    <property type="match status" value="1"/>
</dbReference>
<keyword evidence="6 8" id="KW-0378">Hydrolase</keyword>